<evidence type="ECO:0000313" key="4">
    <source>
        <dbReference type="Proteomes" id="UP001552427"/>
    </source>
</evidence>
<dbReference type="EMBL" id="JBFARM010000003">
    <property type="protein sequence ID" value="MEV4285895.1"/>
    <property type="molecule type" value="Genomic_DNA"/>
</dbReference>
<dbReference type="InterPro" id="IPR047789">
    <property type="entry name" value="CU044_5270-like"/>
</dbReference>
<reference evidence="3 4" key="1">
    <citation type="submission" date="2024-06" db="EMBL/GenBank/DDBJ databases">
        <title>The Natural Products Discovery Center: Release of the First 8490 Sequenced Strains for Exploring Actinobacteria Biosynthetic Diversity.</title>
        <authorList>
            <person name="Kalkreuter E."/>
            <person name="Kautsar S.A."/>
            <person name="Yang D."/>
            <person name="Bader C.D."/>
            <person name="Teijaro C.N."/>
            <person name="Fluegel L."/>
            <person name="Davis C.M."/>
            <person name="Simpson J.R."/>
            <person name="Lauterbach L."/>
            <person name="Steele A.D."/>
            <person name="Gui C."/>
            <person name="Meng S."/>
            <person name="Li G."/>
            <person name="Viehrig K."/>
            <person name="Ye F."/>
            <person name="Su P."/>
            <person name="Kiefer A.F."/>
            <person name="Nichols A."/>
            <person name="Cepeda A.J."/>
            <person name="Yan W."/>
            <person name="Fan B."/>
            <person name="Jiang Y."/>
            <person name="Adhikari A."/>
            <person name="Zheng C.-J."/>
            <person name="Schuster L."/>
            <person name="Cowan T.M."/>
            <person name="Smanski M.J."/>
            <person name="Chevrette M.G."/>
            <person name="De Carvalho L.P.S."/>
            <person name="Shen B."/>
        </authorList>
    </citation>
    <scope>NUCLEOTIDE SEQUENCE [LARGE SCALE GENOMIC DNA]</scope>
    <source>
        <strain evidence="3 4">NPDC049574</strain>
    </source>
</reference>
<keyword evidence="2" id="KW-0472">Membrane</keyword>
<feature type="compositionally biased region" description="Basic and acidic residues" evidence="1">
    <location>
        <begin position="153"/>
        <end position="165"/>
    </location>
</feature>
<comment type="caution">
    <text evidence="3">The sequence shown here is derived from an EMBL/GenBank/DDBJ whole genome shotgun (WGS) entry which is preliminary data.</text>
</comment>
<evidence type="ECO:0000256" key="1">
    <source>
        <dbReference type="SAM" id="MobiDB-lite"/>
    </source>
</evidence>
<keyword evidence="4" id="KW-1185">Reference proteome</keyword>
<feature type="region of interest" description="Disordered" evidence="1">
    <location>
        <begin position="143"/>
        <end position="166"/>
    </location>
</feature>
<organism evidence="3 4">
    <name type="scientific">Nonomuraea bangladeshensis</name>
    <dbReference type="NCBI Taxonomy" id="404385"/>
    <lineage>
        <taxon>Bacteria</taxon>
        <taxon>Bacillati</taxon>
        <taxon>Actinomycetota</taxon>
        <taxon>Actinomycetes</taxon>
        <taxon>Streptosporangiales</taxon>
        <taxon>Streptosporangiaceae</taxon>
        <taxon>Nonomuraea</taxon>
    </lineage>
</organism>
<gene>
    <name evidence="3" type="ORF">AB0K40_10360</name>
</gene>
<evidence type="ECO:0000256" key="2">
    <source>
        <dbReference type="SAM" id="Phobius"/>
    </source>
</evidence>
<dbReference type="RefSeq" id="WP_364447211.1">
    <property type="nucleotide sequence ID" value="NZ_JBFARM010000003.1"/>
</dbReference>
<sequence length="320" mass="35224">MNDPTDLTELRDLFADKPHPTADRLAPARTALLTEARTKRQPRARRIGLRRLMLAGGLVASMTAGAIAVQTFKPAAPASAAEVLRLAAETAIATPWPEPRDDQYLHYEQIAVTRAEKGVPNVGPRRITGEFWESVDGSRPRLSWRKPALSGPHRGEHRKELETRCPGDGGFRRLTYADLRGWPTDQEQLRHKLAEYGKGMVLKKDTATQIWRALGVLGRPMPPKLQAAIFKIAATLPGIETEELKDATGKTGIAVTRVDNLGPGGSISRESFIFDKTSYVFLGGQELVPGRGREVWSVTRPQLTDVLPAWSTSVKRKGCV</sequence>
<name>A0ABV3H173_9ACTN</name>
<evidence type="ECO:0000313" key="3">
    <source>
        <dbReference type="EMBL" id="MEV4285895.1"/>
    </source>
</evidence>
<proteinExistence type="predicted"/>
<feature type="transmembrane region" description="Helical" evidence="2">
    <location>
        <begin position="49"/>
        <end position="69"/>
    </location>
</feature>
<protein>
    <submittedName>
        <fullName evidence="3">CU044_5270 family protein</fullName>
    </submittedName>
</protein>
<dbReference type="NCBIfam" id="NF038083">
    <property type="entry name" value="CU044_5270_fam"/>
    <property type="match status" value="1"/>
</dbReference>
<keyword evidence="2" id="KW-0812">Transmembrane</keyword>
<dbReference type="Proteomes" id="UP001552427">
    <property type="component" value="Unassembled WGS sequence"/>
</dbReference>
<accession>A0ABV3H173</accession>
<keyword evidence="2" id="KW-1133">Transmembrane helix</keyword>